<dbReference type="GO" id="GO:0032259">
    <property type="term" value="P:methylation"/>
    <property type="evidence" value="ECO:0007669"/>
    <property type="project" value="UniProtKB-KW"/>
</dbReference>
<reference evidence="4 5" key="1">
    <citation type="submission" date="2016-10" db="EMBL/GenBank/DDBJ databases">
        <authorList>
            <person name="de Groot N.N."/>
        </authorList>
    </citation>
    <scope>NUCLEOTIDE SEQUENCE [LARGE SCALE GENOMIC DNA]</scope>
    <source>
        <strain evidence="5">KMM 9023,NRIC 0796,JCM 17311,KCTC 23692</strain>
    </source>
</reference>
<dbReference type="InterPro" id="IPR002052">
    <property type="entry name" value="DNA_methylase_N6_adenine_CS"/>
</dbReference>
<keyword evidence="2" id="KW-0949">S-adenosyl-L-methionine</keyword>
<gene>
    <name evidence="4" type="ORF">SAMN04515673_102477</name>
</gene>
<evidence type="ECO:0000313" key="4">
    <source>
        <dbReference type="EMBL" id="SFR02196.1"/>
    </source>
</evidence>
<dbReference type="RefSeq" id="WP_092077414.1">
    <property type="nucleotide sequence ID" value="NZ_FOYI01000002.1"/>
</dbReference>
<evidence type="ECO:0000259" key="3">
    <source>
        <dbReference type="Pfam" id="PF05175"/>
    </source>
</evidence>
<keyword evidence="1 4" id="KW-0808">Transferase</keyword>
<dbReference type="GO" id="GO:0008170">
    <property type="term" value="F:N-methyltransferase activity"/>
    <property type="evidence" value="ECO:0007669"/>
    <property type="project" value="UniProtKB-ARBA"/>
</dbReference>
<protein>
    <submittedName>
        <fullName evidence="4">tRNA1(Val) A37 N6-methylase TrmN6</fullName>
    </submittedName>
</protein>
<sequence>MTEAEGAATTRDAFLGGRITLHQPRVGYRAGIDPVLLAAAVPAKPGQSVLDLGCGVGAALYCLGARTPGLELHGLEIQPDYAALARRNGAENDLPAEIHLGDVAAPPPGLKARRFDHVFANPPYFEQGAATPAEEPGRRAGRHEATALALWVTQAAKRCAPRGTVTLIFRADRLEVLLGAMASRIGSLRILPIAPRAGRDARLILVQGQTGGRAPTRLHAPLILHQGESHQRDGESYRPEVSALLRDCAALPWPR</sequence>
<evidence type="ECO:0000256" key="2">
    <source>
        <dbReference type="ARBA" id="ARBA00022691"/>
    </source>
</evidence>
<dbReference type="InterPro" id="IPR050210">
    <property type="entry name" value="tRNA_Adenine-N(6)_MTase"/>
</dbReference>
<dbReference type="EMBL" id="FOYI01000002">
    <property type="protein sequence ID" value="SFR02196.1"/>
    <property type="molecule type" value="Genomic_DNA"/>
</dbReference>
<dbReference type="InterPro" id="IPR029063">
    <property type="entry name" value="SAM-dependent_MTases_sf"/>
</dbReference>
<dbReference type="GO" id="GO:0003676">
    <property type="term" value="F:nucleic acid binding"/>
    <property type="evidence" value="ECO:0007669"/>
    <property type="project" value="InterPro"/>
</dbReference>
<dbReference type="OrthoDB" id="5489421at2"/>
<evidence type="ECO:0000256" key="1">
    <source>
        <dbReference type="ARBA" id="ARBA00022603"/>
    </source>
</evidence>
<dbReference type="PANTHER" id="PTHR47739">
    <property type="entry name" value="TRNA1(VAL) (ADENINE(37)-N6)-METHYLTRANSFERASE"/>
    <property type="match status" value="1"/>
</dbReference>
<organism evidence="4 5">
    <name type="scientific">Poseidonocella sedimentorum</name>
    <dbReference type="NCBI Taxonomy" id="871652"/>
    <lineage>
        <taxon>Bacteria</taxon>
        <taxon>Pseudomonadati</taxon>
        <taxon>Pseudomonadota</taxon>
        <taxon>Alphaproteobacteria</taxon>
        <taxon>Rhodobacterales</taxon>
        <taxon>Roseobacteraceae</taxon>
        <taxon>Poseidonocella</taxon>
    </lineage>
</organism>
<dbReference type="GO" id="GO:0008757">
    <property type="term" value="F:S-adenosylmethionine-dependent methyltransferase activity"/>
    <property type="evidence" value="ECO:0007669"/>
    <property type="project" value="UniProtKB-ARBA"/>
</dbReference>
<dbReference type="Gene3D" id="3.40.50.150">
    <property type="entry name" value="Vaccinia Virus protein VP39"/>
    <property type="match status" value="1"/>
</dbReference>
<dbReference type="STRING" id="871652.SAMN04515673_102477"/>
<dbReference type="PROSITE" id="PS00092">
    <property type="entry name" value="N6_MTASE"/>
    <property type="match status" value="1"/>
</dbReference>
<dbReference type="SUPFAM" id="SSF53335">
    <property type="entry name" value="S-adenosyl-L-methionine-dependent methyltransferases"/>
    <property type="match status" value="1"/>
</dbReference>
<keyword evidence="5" id="KW-1185">Reference proteome</keyword>
<evidence type="ECO:0000313" key="5">
    <source>
        <dbReference type="Proteomes" id="UP000199302"/>
    </source>
</evidence>
<dbReference type="Proteomes" id="UP000199302">
    <property type="component" value="Unassembled WGS sequence"/>
</dbReference>
<keyword evidence="1 4" id="KW-0489">Methyltransferase</keyword>
<dbReference type="Pfam" id="PF05175">
    <property type="entry name" value="MTS"/>
    <property type="match status" value="1"/>
</dbReference>
<proteinExistence type="predicted"/>
<dbReference type="InterPro" id="IPR007848">
    <property type="entry name" value="Small_mtfrase_dom"/>
</dbReference>
<dbReference type="PANTHER" id="PTHR47739:SF1">
    <property type="entry name" value="TRNA1(VAL) (ADENINE(37)-N6)-METHYLTRANSFERASE"/>
    <property type="match status" value="1"/>
</dbReference>
<dbReference type="AlphaFoldDB" id="A0A1I6D9Q8"/>
<feature type="domain" description="Methyltransferase small" evidence="3">
    <location>
        <begin position="36"/>
        <end position="130"/>
    </location>
</feature>
<dbReference type="CDD" id="cd02440">
    <property type="entry name" value="AdoMet_MTases"/>
    <property type="match status" value="1"/>
</dbReference>
<name>A0A1I6D9Q8_9RHOB</name>
<accession>A0A1I6D9Q8</accession>